<reference evidence="1 2" key="1">
    <citation type="submission" date="2018-05" db="EMBL/GenBank/DDBJ databases">
        <title>Genomic Encyclopedia of Type Strains, Phase IV (KMG-IV): sequencing the most valuable type-strain genomes for metagenomic binning, comparative biology and taxonomic classification.</title>
        <authorList>
            <person name="Goeker M."/>
        </authorList>
    </citation>
    <scope>NUCLEOTIDE SEQUENCE [LARGE SCALE GENOMIC DNA]</scope>
    <source>
        <strain evidence="1 2">DSM 19792</strain>
    </source>
</reference>
<keyword evidence="2" id="KW-1185">Reference proteome</keyword>
<gene>
    <name evidence="1" type="ORF">DFR42_103161</name>
</gene>
<dbReference type="AlphaFoldDB" id="A0A318JB49"/>
<dbReference type="OrthoDB" id="7058586at2"/>
<dbReference type="Proteomes" id="UP000247792">
    <property type="component" value="Unassembled WGS sequence"/>
</dbReference>
<organism evidence="1 2">
    <name type="scientific">Undibacterium pigrum</name>
    <dbReference type="NCBI Taxonomy" id="401470"/>
    <lineage>
        <taxon>Bacteria</taxon>
        <taxon>Pseudomonadati</taxon>
        <taxon>Pseudomonadota</taxon>
        <taxon>Betaproteobacteria</taxon>
        <taxon>Burkholderiales</taxon>
        <taxon>Oxalobacteraceae</taxon>
        <taxon>Undibacterium</taxon>
    </lineage>
</organism>
<protein>
    <submittedName>
        <fullName evidence="1">Uncharacterized protein DUF2867</fullName>
    </submittedName>
</protein>
<dbReference type="EMBL" id="QJKB01000003">
    <property type="protein sequence ID" value="PXX43893.1"/>
    <property type="molecule type" value="Genomic_DNA"/>
</dbReference>
<dbReference type="Pfam" id="PF11066">
    <property type="entry name" value="DUF2867"/>
    <property type="match status" value="1"/>
</dbReference>
<accession>A0A318JB49</accession>
<comment type="caution">
    <text evidence="1">The sequence shown here is derived from an EMBL/GenBank/DDBJ whole genome shotgun (WGS) entry which is preliminary data.</text>
</comment>
<evidence type="ECO:0000313" key="1">
    <source>
        <dbReference type="EMBL" id="PXX43893.1"/>
    </source>
</evidence>
<evidence type="ECO:0000313" key="2">
    <source>
        <dbReference type="Proteomes" id="UP000247792"/>
    </source>
</evidence>
<sequence>MSGQCTLLSECGHPQQSVLMPEVVNAAYYRDSYRTEPGHRELTVSDAFHAIFMHRPTWMKLIMLSRNYLMSLFGIAVPDKAEIMHPRMRSDYKVGEKIGAWPIFYLSSEELVAGRDNSHLDFRLSIVRVEEKQTTAIVISTVCITHNWFGRAYMQLIRPFHRWGLKLLIRQAILAGRL</sequence>
<proteinExistence type="predicted"/>
<name>A0A318JB49_9BURK</name>
<dbReference type="InterPro" id="IPR021295">
    <property type="entry name" value="DUF2867"/>
</dbReference>